<dbReference type="AlphaFoldDB" id="A0A917NT19"/>
<keyword evidence="3" id="KW-1185">Reference proteome</keyword>
<evidence type="ECO:0000256" key="1">
    <source>
        <dbReference type="SAM" id="MobiDB-lite"/>
    </source>
</evidence>
<protein>
    <submittedName>
        <fullName evidence="2">Uncharacterized protein</fullName>
    </submittedName>
</protein>
<reference evidence="2" key="1">
    <citation type="journal article" date="2014" name="Int. J. Syst. Evol. Microbiol.">
        <title>Complete genome sequence of Corynebacterium casei LMG S-19264T (=DSM 44701T), isolated from a smear-ripened cheese.</title>
        <authorList>
            <consortium name="US DOE Joint Genome Institute (JGI-PGF)"/>
            <person name="Walter F."/>
            <person name="Albersmeier A."/>
            <person name="Kalinowski J."/>
            <person name="Ruckert C."/>
        </authorList>
    </citation>
    <scope>NUCLEOTIDE SEQUENCE</scope>
    <source>
        <strain evidence="2">CGMCC 4.7272</strain>
    </source>
</reference>
<dbReference type="RefSeq" id="WP_189147111.1">
    <property type="nucleotide sequence ID" value="NZ_BAABER010000002.1"/>
</dbReference>
<accession>A0A917NT19</accession>
<sequence>MTQEEIEALARQIAALLPGYLLYRDPPQVAVGSPESEVGAGSTEITAVEVDQVAPNE</sequence>
<reference evidence="2" key="2">
    <citation type="submission" date="2020-09" db="EMBL/GenBank/DDBJ databases">
        <authorList>
            <person name="Sun Q."/>
            <person name="Zhou Y."/>
        </authorList>
    </citation>
    <scope>NUCLEOTIDE SEQUENCE</scope>
    <source>
        <strain evidence="2">CGMCC 4.7272</strain>
    </source>
</reference>
<proteinExistence type="predicted"/>
<evidence type="ECO:0000313" key="2">
    <source>
        <dbReference type="EMBL" id="GGJ25057.1"/>
    </source>
</evidence>
<comment type="caution">
    <text evidence="2">The sequence shown here is derived from an EMBL/GenBank/DDBJ whole genome shotgun (WGS) entry which is preliminary data.</text>
</comment>
<dbReference type="EMBL" id="BMMU01000005">
    <property type="protein sequence ID" value="GGJ25057.1"/>
    <property type="molecule type" value="Genomic_DNA"/>
</dbReference>
<feature type="region of interest" description="Disordered" evidence="1">
    <location>
        <begin position="33"/>
        <end position="57"/>
    </location>
</feature>
<evidence type="ECO:0000313" key="3">
    <source>
        <dbReference type="Proteomes" id="UP000625682"/>
    </source>
</evidence>
<name>A0A917NT19_9ACTN</name>
<organism evidence="2 3">
    <name type="scientific">Streptomyces lacrimifluminis</name>
    <dbReference type="NCBI Taxonomy" id="1500077"/>
    <lineage>
        <taxon>Bacteria</taxon>
        <taxon>Bacillati</taxon>
        <taxon>Actinomycetota</taxon>
        <taxon>Actinomycetes</taxon>
        <taxon>Kitasatosporales</taxon>
        <taxon>Streptomycetaceae</taxon>
        <taxon>Streptomyces</taxon>
    </lineage>
</organism>
<gene>
    <name evidence="2" type="ORF">GCM10012282_22060</name>
</gene>
<dbReference type="Proteomes" id="UP000625682">
    <property type="component" value="Unassembled WGS sequence"/>
</dbReference>